<keyword evidence="2" id="KW-1185">Reference proteome</keyword>
<proteinExistence type="predicted"/>
<evidence type="ECO:0000313" key="2">
    <source>
        <dbReference type="Proteomes" id="UP000287033"/>
    </source>
</evidence>
<comment type="caution">
    <text evidence="1">The sequence shown here is derived from an EMBL/GenBank/DDBJ whole genome shotgun (WGS) entry which is preliminary data.</text>
</comment>
<dbReference type="EMBL" id="BEZZ01003205">
    <property type="protein sequence ID" value="GCC19175.1"/>
    <property type="molecule type" value="Genomic_DNA"/>
</dbReference>
<dbReference type="AlphaFoldDB" id="A0A401RLZ6"/>
<gene>
    <name evidence="1" type="ORF">chiPu_0020992</name>
</gene>
<sequence length="70" mass="8020">MCDQLLLTNTRAENSCVPPSKYSMDQDNVIFPRCKTKCDQLLQTNTRYVTTVKAENMLSMVTEQIESDLD</sequence>
<evidence type="ECO:0000313" key="1">
    <source>
        <dbReference type="EMBL" id="GCC19175.1"/>
    </source>
</evidence>
<organism evidence="1 2">
    <name type="scientific">Chiloscyllium punctatum</name>
    <name type="common">Brownbanded bambooshark</name>
    <name type="synonym">Hemiscyllium punctatum</name>
    <dbReference type="NCBI Taxonomy" id="137246"/>
    <lineage>
        <taxon>Eukaryota</taxon>
        <taxon>Metazoa</taxon>
        <taxon>Chordata</taxon>
        <taxon>Craniata</taxon>
        <taxon>Vertebrata</taxon>
        <taxon>Chondrichthyes</taxon>
        <taxon>Elasmobranchii</taxon>
        <taxon>Galeomorphii</taxon>
        <taxon>Galeoidea</taxon>
        <taxon>Orectolobiformes</taxon>
        <taxon>Hemiscylliidae</taxon>
        <taxon>Chiloscyllium</taxon>
    </lineage>
</organism>
<name>A0A401RLZ6_CHIPU</name>
<reference evidence="1 2" key="1">
    <citation type="journal article" date="2018" name="Nat. Ecol. Evol.">
        <title>Shark genomes provide insights into elasmobranch evolution and the origin of vertebrates.</title>
        <authorList>
            <person name="Hara Y"/>
            <person name="Yamaguchi K"/>
            <person name="Onimaru K"/>
            <person name="Kadota M"/>
            <person name="Koyanagi M"/>
            <person name="Keeley SD"/>
            <person name="Tatsumi K"/>
            <person name="Tanaka K"/>
            <person name="Motone F"/>
            <person name="Kageyama Y"/>
            <person name="Nozu R"/>
            <person name="Adachi N"/>
            <person name="Nishimura O"/>
            <person name="Nakagawa R"/>
            <person name="Tanegashima C"/>
            <person name="Kiyatake I"/>
            <person name="Matsumoto R"/>
            <person name="Murakumo K"/>
            <person name="Nishida K"/>
            <person name="Terakita A"/>
            <person name="Kuratani S"/>
            <person name="Sato K"/>
            <person name="Hyodo S Kuraku.S."/>
        </authorList>
    </citation>
    <scope>NUCLEOTIDE SEQUENCE [LARGE SCALE GENOMIC DNA]</scope>
</reference>
<dbReference type="Proteomes" id="UP000287033">
    <property type="component" value="Unassembled WGS sequence"/>
</dbReference>
<protein>
    <submittedName>
        <fullName evidence="1">Uncharacterized protein</fullName>
    </submittedName>
</protein>
<accession>A0A401RLZ6</accession>